<dbReference type="EMBL" id="FNOY01000075">
    <property type="protein sequence ID" value="SDY89163.1"/>
    <property type="molecule type" value="Genomic_DNA"/>
</dbReference>
<keyword evidence="2" id="KW-0255">Endonuclease</keyword>
<gene>
    <name evidence="2" type="ORF">SAMN05421881_10756</name>
</gene>
<dbReference type="AlphaFoldDB" id="A0A1H3NK94"/>
<keyword evidence="3" id="KW-1185">Reference proteome</keyword>
<reference evidence="2 3" key="1">
    <citation type="submission" date="2016-10" db="EMBL/GenBank/DDBJ databases">
        <authorList>
            <person name="de Groot N.N."/>
        </authorList>
    </citation>
    <scope>NUCLEOTIDE SEQUENCE [LARGE SCALE GENOMIC DNA]</scope>
    <source>
        <strain evidence="2 3">Nm1</strain>
    </source>
</reference>
<dbReference type="InterPro" id="IPR002711">
    <property type="entry name" value="HNH"/>
</dbReference>
<evidence type="ECO:0000259" key="1">
    <source>
        <dbReference type="Pfam" id="PF01844"/>
    </source>
</evidence>
<dbReference type="Pfam" id="PF01844">
    <property type="entry name" value="HNH"/>
    <property type="match status" value="1"/>
</dbReference>
<protein>
    <submittedName>
        <fullName evidence="2">5-methylcytosine-specific restriction endonuclease McrA</fullName>
    </submittedName>
</protein>
<dbReference type="InterPro" id="IPR003615">
    <property type="entry name" value="HNH_nuc"/>
</dbReference>
<dbReference type="STRING" id="44576.SAMN05421881_10756"/>
<dbReference type="RefSeq" id="WP_218132842.1">
    <property type="nucleotide sequence ID" value="NZ_FNOY01000075.1"/>
</dbReference>
<evidence type="ECO:0000313" key="2">
    <source>
        <dbReference type="EMBL" id="SDY89163.1"/>
    </source>
</evidence>
<dbReference type="Gene3D" id="1.10.30.50">
    <property type="match status" value="1"/>
</dbReference>
<keyword evidence="2" id="KW-0378">Hydrolase</keyword>
<evidence type="ECO:0000313" key="3">
    <source>
        <dbReference type="Proteomes" id="UP000198640"/>
    </source>
</evidence>
<name>A0A1H3NK94_9PROT</name>
<feature type="domain" description="HNH" evidence="1">
    <location>
        <begin position="57"/>
        <end position="103"/>
    </location>
</feature>
<accession>A0A1H3NK94</accession>
<dbReference type="GO" id="GO:0003676">
    <property type="term" value="F:nucleic acid binding"/>
    <property type="evidence" value="ECO:0007669"/>
    <property type="project" value="InterPro"/>
</dbReference>
<dbReference type="GO" id="GO:0004519">
    <property type="term" value="F:endonuclease activity"/>
    <property type="evidence" value="ECO:0007669"/>
    <property type="project" value="UniProtKB-KW"/>
</dbReference>
<keyword evidence="2" id="KW-0540">Nuclease</keyword>
<dbReference type="GO" id="GO:0008270">
    <property type="term" value="F:zinc ion binding"/>
    <property type="evidence" value="ECO:0007669"/>
    <property type="project" value="InterPro"/>
</dbReference>
<sequence length="190" mass="21210">MEFLSLFRMPTPMKITGRSSSITNAFINSIIPVVPPSAEEVKQALKILGMTPETFQCAYCGGVASEWDHLRPLVKDKKPTGYISEIHNLVPSCGKCNQSKGNKEWKTWMLSTAKLSPSARGIKDIPERIKRLEAYENFKAPTKMDFAAIVGPDAWAQHQNNLERVQSLMRESQALATKINTKVANAYKVL</sequence>
<proteinExistence type="predicted"/>
<dbReference type="Proteomes" id="UP000198640">
    <property type="component" value="Unassembled WGS sequence"/>
</dbReference>
<dbReference type="CDD" id="cd00085">
    <property type="entry name" value="HNHc"/>
    <property type="match status" value="1"/>
</dbReference>
<organism evidence="2 3">
    <name type="scientific">Nitrosomonas halophila</name>
    <dbReference type="NCBI Taxonomy" id="44576"/>
    <lineage>
        <taxon>Bacteria</taxon>
        <taxon>Pseudomonadati</taxon>
        <taxon>Pseudomonadota</taxon>
        <taxon>Betaproteobacteria</taxon>
        <taxon>Nitrosomonadales</taxon>
        <taxon>Nitrosomonadaceae</taxon>
        <taxon>Nitrosomonas</taxon>
    </lineage>
</organism>